<dbReference type="SUPFAM" id="SSF55424">
    <property type="entry name" value="FAD/NAD-linked reductases, dimerisation (C-terminal) domain"/>
    <property type="match status" value="1"/>
</dbReference>
<feature type="region of interest" description="Disordered" evidence="1">
    <location>
        <begin position="134"/>
        <end position="159"/>
    </location>
</feature>
<dbReference type="Pfam" id="PF14759">
    <property type="entry name" value="Reductase_C"/>
    <property type="match status" value="1"/>
</dbReference>
<dbReference type="InterPro" id="IPR016156">
    <property type="entry name" value="FAD/NAD-linked_Rdtase_dimer_sf"/>
</dbReference>
<proteinExistence type="predicted"/>
<feature type="compositionally biased region" description="Basic and acidic residues" evidence="1">
    <location>
        <begin position="147"/>
        <end position="159"/>
    </location>
</feature>
<dbReference type="InterPro" id="IPR028202">
    <property type="entry name" value="Reductase_C"/>
</dbReference>
<evidence type="ECO:0000313" key="3">
    <source>
        <dbReference type="EMBL" id="MEH0638938.1"/>
    </source>
</evidence>
<evidence type="ECO:0000313" key="4">
    <source>
        <dbReference type="Proteomes" id="UP001310290"/>
    </source>
</evidence>
<dbReference type="Gene3D" id="3.30.390.30">
    <property type="match status" value="1"/>
</dbReference>
<comment type="caution">
    <text evidence="3">The sequence shown here is derived from an EMBL/GenBank/DDBJ whole genome shotgun (WGS) entry which is preliminary data.</text>
</comment>
<gene>
    <name evidence="3" type="ORF">QBA35_37890</name>
</gene>
<reference evidence="3" key="1">
    <citation type="submission" date="2023-04" db="EMBL/GenBank/DDBJ databases">
        <title>Genomic diversity of scab-causing Streptomyces spp. in the province of Quebec, Canada.</title>
        <authorList>
            <person name="Biessy A."/>
            <person name="Cadieux M."/>
            <person name="Ciotola M."/>
            <person name="Filion M."/>
        </authorList>
    </citation>
    <scope>NUCLEOTIDE SEQUENCE</scope>
    <source>
        <strain evidence="3">B21-115</strain>
    </source>
</reference>
<keyword evidence="4" id="KW-1185">Reference proteome</keyword>
<evidence type="ECO:0000259" key="2">
    <source>
        <dbReference type="Pfam" id="PF14759"/>
    </source>
</evidence>
<feature type="domain" description="Reductase C-terminal" evidence="2">
    <location>
        <begin position="64"/>
        <end position="148"/>
    </location>
</feature>
<dbReference type="Proteomes" id="UP001310290">
    <property type="component" value="Unassembled WGS sequence"/>
</dbReference>
<feature type="region of interest" description="Disordered" evidence="1">
    <location>
        <begin position="1"/>
        <end position="29"/>
    </location>
</feature>
<dbReference type="EMBL" id="JARULZ010000002">
    <property type="protein sequence ID" value="MEH0638938.1"/>
    <property type="molecule type" value="Genomic_DNA"/>
</dbReference>
<evidence type="ECO:0000256" key="1">
    <source>
        <dbReference type="SAM" id="MobiDB-lite"/>
    </source>
</evidence>
<sequence>MSWSTPWPGPRTPTSSPRATARDSGTVSSAAAYASNPFRTLLTRPESRPGPCAESLPSVLTAPWFWSDQHDHKIQMAGLPQTGDTEVVRGDPSSNSFSVVYLRNGIITGLHAVNRPRDFTAARQLVTARAAMTGDEAASEDLPLSELMKRHQSTAERRA</sequence>
<feature type="compositionally biased region" description="Polar residues" evidence="1">
    <location>
        <begin position="12"/>
        <end position="29"/>
    </location>
</feature>
<name>A0ABU8AZE3_9ACTN</name>
<accession>A0ABU8AZE3</accession>
<organism evidence="3 4">
    <name type="scientific">Streptomyces bottropensis</name>
    <dbReference type="NCBI Taxonomy" id="42235"/>
    <lineage>
        <taxon>Bacteria</taxon>
        <taxon>Bacillati</taxon>
        <taxon>Actinomycetota</taxon>
        <taxon>Actinomycetes</taxon>
        <taxon>Kitasatosporales</taxon>
        <taxon>Streptomycetaceae</taxon>
        <taxon>Streptomyces</taxon>
    </lineage>
</organism>
<protein>
    <submittedName>
        <fullName evidence="3">Oxidoreductase C-terminal domain-containing protein</fullName>
    </submittedName>
</protein>